<dbReference type="AlphaFoldDB" id="A0A7J6NNL1"/>
<dbReference type="PANTHER" id="PTHR35871:SF1">
    <property type="entry name" value="CXC1-LIKE CYSTEINE CLUSTER ASSOCIATED WITH KDZ TRANSPOSASES DOMAIN-CONTAINING PROTEIN"/>
    <property type="match status" value="1"/>
</dbReference>
<accession>A0A7J6NNL1</accession>
<dbReference type="Proteomes" id="UP000541610">
    <property type="component" value="Unassembled WGS sequence"/>
</dbReference>
<gene>
    <name evidence="1" type="ORF">FOZ60_007045</name>
</gene>
<comment type="caution">
    <text evidence="1">The sequence shown here is derived from an EMBL/GenBank/DDBJ whole genome shotgun (WGS) entry which is preliminary data.</text>
</comment>
<evidence type="ECO:0000313" key="2">
    <source>
        <dbReference type="Proteomes" id="UP000541610"/>
    </source>
</evidence>
<dbReference type="EMBL" id="JABANP010000281">
    <property type="protein sequence ID" value="KAF4685027.1"/>
    <property type="molecule type" value="Genomic_DNA"/>
</dbReference>
<name>A0A7J6NNL1_PEROL</name>
<sequence length="283" mass="32363">MTEPSYLCFREKLREEVKSKAIGGSGKQRLTVKELTSWVNRELELEGDDKYAERTVCGWLHFLGYNVETVRKRLYVDGHERPDVVADRERFGQELDKVKPLLLTIDDESLEIEPNPNARYILVSQDEKIHHSNDVQKRYWSNGEFTAPFHKGSGRTVMTSDFMSEIFGFIKYSEDDDVVPGERVGSVLDVSTDGYYENAQCRCDFAECSEAVGTLGKDCSYCTSSYTDPVAWLEGSSFRRAHCMLMRELDFLQSNNILMTLPLSDALSLSIKPQTRTYLQKLS</sequence>
<dbReference type="PANTHER" id="PTHR35871">
    <property type="entry name" value="EXPRESSED PROTEIN"/>
    <property type="match status" value="1"/>
</dbReference>
<evidence type="ECO:0000313" key="1">
    <source>
        <dbReference type="EMBL" id="KAF4685027.1"/>
    </source>
</evidence>
<protein>
    <submittedName>
        <fullName evidence="1">Uncharacterized protein</fullName>
    </submittedName>
</protein>
<proteinExistence type="predicted"/>
<dbReference type="OrthoDB" id="6511194at2759"/>
<organism evidence="1 2">
    <name type="scientific">Perkinsus olseni</name>
    <name type="common">Perkinsus atlanticus</name>
    <dbReference type="NCBI Taxonomy" id="32597"/>
    <lineage>
        <taxon>Eukaryota</taxon>
        <taxon>Sar</taxon>
        <taxon>Alveolata</taxon>
        <taxon>Perkinsozoa</taxon>
        <taxon>Perkinsea</taxon>
        <taxon>Perkinsida</taxon>
        <taxon>Perkinsidae</taxon>
        <taxon>Perkinsus</taxon>
    </lineage>
</organism>
<reference evidence="1 2" key="1">
    <citation type="submission" date="2020-04" db="EMBL/GenBank/DDBJ databases">
        <title>Perkinsus olseni comparative genomics.</title>
        <authorList>
            <person name="Bogema D.R."/>
        </authorList>
    </citation>
    <scope>NUCLEOTIDE SEQUENCE [LARGE SCALE GENOMIC DNA]</scope>
    <source>
        <strain evidence="1">00978-12</strain>
    </source>
</reference>